<protein>
    <submittedName>
        <fullName evidence="1">Uncharacterized protein</fullName>
    </submittedName>
</protein>
<dbReference type="AlphaFoldDB" id="M2MID0"/>
<gene>
    <name evidence="1" type="ORF">BAUCODRAFT_333202</name>
</gene>
<dbReference type="HOGENOM" id="CLU_1402190_0_0_1"/>
<reference evidence="1 2" key="1">
    <citation type="journal article" date="2012" name="PLoS Pathog.">
        <title>Diverse lifestyles and strategies of plant pathogenesis encoded in the genomes of eighteen Dothideomycetes fungi.</title>
        <authorList>
            <person name="Ohm R.A."/>
            <person name="Feau N."/>
            <person name="Henrissat B."/>
            <person name="Schoch C.L."/>
            <person name="Horwitz B.A."/>
            <person name="Barry K.W."/>
            <person name="Condon B.J."/>
            <person name="Copeland A.C."/>
            <person name="Dhillon B."/>
            <person name="Glaser F."/>
            <person name="Hesse C.N."/>
            <person name="Kosti I."/>
            <person name="LaButti K."/>
            <person name="Lindquist E.A."/>
            <person name="Lucas S."/>
            <person name="Salamov A.A."/>
            <person name="Bradshaw R.E."/>
            <person name="Ciuffetti L."/>
            <person name="Hamelin R.C."/>
            <person name="Kema G.H.J."/>
            <person name="Lawrence C."/>
            <person name="Scott J.A."/>
            <person name="Spatafora J.W."/>
            <person name="Turgeon B.G."/>
            <person name="de Wit P.J.G.M."/>
            <person name="Zhong S."/>
            <person name="Goodwin S.B."/>
            <person name="Grigoriev I.V."/>
        </authorList>
    </citation>
    <scope>NUCLEOTIDE SEQUENCE [LARGE SCALE GENOMIC DNA]</scope>
    <source>
        <strain evidence="1 2">UAMH 10762</strain>
    </source>
</reference>
<dbReference type="KEGG" id="bcom:BAUCODRAFT_333202"/>
<accession>M2MID0</accession>
<proteinExistence type="predicted"/>
<dbReference type="EMBL" id="KB445565">
    <property type="protein sequence ID" value="EMC91018.1"/>
    <property type="molecule type" value="Genomic_DNA"/>
</dbReference>
<dbReference type="RefSeq" id="XP_007681935.1">
    <property type="nucleotide sequence ID" value="XM_007683745.1"/>
</dbReference>
<name>M2MID0_BAUPA</name>
<sequence>MYASPVYISPWLQSEMPMLEPDDSGVGSPVGNSRDVGSLILWKADQRWWQHPRLCYAASKLLVVQHARASACTALFAHLRWPQSLHRLRTLNCMTSSSQRQKQEGHTLEHLQSDLLPIPQPISGNMKSSIGEVDIDSSVALGTVGAVLDDLVLCAAAGRLFSGTSSAILPSVGIMRLPKDGSLTQAFDPSQRGW</sequence>
<keyword evidence="2" id="KW-1185">Reference proteome</keyword>
<dbReference type="Proteomes" id="UP000011761">
    <property type="component" value="Unassembled WGS sequence"/>
</dbReference>
<dbReference type="GeneID" id="19112076"/>
<organism evidence="1 2">
    <name type="scientific">Baudoinia panamericana (strain UAMH 10762)</name>
    <name type="common">Angels' share fungus</name>
    <name type="synonym">Baudoinia compniacensis (strain UAMH 10762)</name>
    <dbReference type="NCBI Taxonomy" id="717646"/>
    <lineage>
        <taxon>Eukaryota</taxon>
        <taxon>Fungi</taxon>
        <taxon>Dikarya</taxon>
        <taxon>Ascomycota</taxon>
        <taxon>Pezizomycotina</taxon>
        <taxon>Dothideomycetes</taxon>
        <taxon>Dothideomycetidae</taxon>
        <taxon>Mycosphaerellales</taxon>
        <taxon>Teratosphaeriaceae</taxon>
        <taxon>Baudoinia</taxon>
    </lineage>
</organism>
<evidence type="ECO:0000313" key="2">
    <source>
        <dbReference type="Proteomes" id="UP000011761"/>
    </source>
</evidence>
<evidence type="ECO:0000313" key="1">
    <source>
        <dbReference type="EMBL" id="EMC91018.1"/>
    </source>
</evidence>